<accession>A0A8D8CNM1</accession>
<reference evidence="1" key="1">
    <citation type="submission" date="2021-05" db="EMBL/GenBank/DDBJ databases">
        <authorList>
            <person name="Alioto T."/>
            <person name="Alioto T."/>
            <person name="Gomez Garrido J."/>
        </authorList>
    </citation>
    <scope>NUCLEOTIDE SEQUENCE</scope>
</reference>
<sequence>MLRIELQRDHGPVRTVSLGVHLVAFAGRWVVDEGRLAVAHPVTLLVARVQNLVFLAPVWDEDGRSVPCIRLGLDRGWVGRKGKEVRISSWHSLAIFVGRGRLGWHRSTSCSSSLTMT</sequence>
<evidence type="ECO:0000313" key="1">
    <source>
        <dbReference type="EMBL" id="CAG6496756.1"/>
    </source>
</evidence>
<dbReference type="EMBL" id="HBUE01131745">
    <property type="protein sequence ID" value="CAG6496756.1"/>
    <property type="molecule type" value="Transcribed_RNA"/>
</dbReference>
<name>A0A8D8CNM1_CULPI</name>
<dbReference type="AlphaFoldDB" id="A0A8D8CNM1"/>
<proteinExistence type="predicted"/>
<organism evidence="1">
    <name type="scientific">Culex pipiens</name>
    <name type="common">House mosquito</name>
    <dbReference type="NCBI Taxonomy" id="7175"/>
    <lineage>
        <taxon>Eukaryota</taxon>
        <taxon>Metazoa</taxon>
        <taxon>Ecdysozoa</taxon>
        <taxon>Arthropoda</taxon>
        <taxon>Hexapoda</taxon>
        <taxon>Insecta</taxon>
        <taxon>Pterygota</taxon>
        <taxon>Neoptera</taxon>
        <taxon>Endopterygota</taxon>
        <taxon>Diptera</taxon>
        <taxon>Nematocera</taxon>
        <taxon>Culicoidea</taxon>
        <taxon>Culicidae</taxon>
        <taxon>Culicinae</taxon>
        <taxon>Culicini</taxon>
        <taxon>Culex</taxon>
        <taxon>Culex</taxon>
    </lineage>
</organism>
<protein>
    <submittedName>
        <fullName evidence="1">(northern house mosquito) hypothetical protein</fullName>
    </submittedName>
</protein>